<evidence type="ECO:0000313" key="1">
    <source>
        <dbReference type="EMBL" id="VIO60781.1"/>
    </source>
</evidence>
<name>A0A4E9DKY3_GIBZA</name>
<protein>
    <submittedName>
        <fullName evidence="1">Uncharacterized protein</fullName>
    </submittedName>
</protein>
<proteinExistence type="predicted"/>
<reference evidence="1" key="1">
    <citation type="submission" date="2019-04" db="EMBL/GenBank/DDBJ databases">
        <authorList>
            <person name="Melise S."/>
            <person name="Noan J."/>
            <person name="Okalmin O."/>
        </authorList>
    </citation>
    <scope>NUCLEOTIDE SEQUENCE</scope>
    <source>
        <strain evidence="1">FN9</strain>
    </source>
</reference>
<dbReference type="EMBL" id="CAAKMV010000147">
    <property type="protein sequence ID" value="VIO60781.1"/>
    <property type="molecule type" value="Genomic_DNA"/>
</dbReference>
<dbReference type="SUPFAM" id="SSF51556">
    <property type="entry name" value="Metallo-dependent hydrolases"/>
    <property type="match status" value="1"/>
</dbReference>
<dbReference type="InterPro" id="IPR032466">
    <property type="entry name" value="Metal_Hydrolase"/>
</dbReference>
<accession>A0A4E9DKY3</accession>
<gene>
    <name evidence="1" type="ORF">FUG_LOCUS413324</name>
</gene>
<dbReference type="Gene3D" id="3.20.20.140">
    <property type="entry name" value="Metal-dependent hydrolases"/>
    <property type="match status" value="1"/>
</dbReference>
<organism evidence="1">
    <name type="scientific">Gibberella zeae</name>
    <name type="common">Wheat head blight fungus</name>
    <name type="synonym">Fusarium graminearum</name>
    <dbReference type="NCBI Taxonomy" id="5518"/>
    <lineage>
        <taxon>Eukaryota</taxon>
        <taxon>Fungi</taxon>
        <taxon>Dikarya</taxon>
        <taxon>Ascomycota</taxon>
        <taxon>Pezizomycotina</taxon>
        <taxon>Sordariomycetes</taxon>
        <taxon>Hypocreomycetidae</taxon>
        <taxon>Hypocreales</taxon>
        <taxon>Nectriaceae</taxon>
        <taxon>Fusarium</taxon>
    </lineage>
</organism>
<dbReference type="AlphaFoldDB" id="A0A4E9DKY3"/>
<sequence>MYEPGKEAQELERAVNQLGFCGRLVNDYPSIEKNYDTAKYDLFWTRIEDSDGPIHLNPMHVSVKDLILTLGLCMDTGLIFKV</sequence>